<feature type="compositionally biased region" description="Basic and acidic residues" evidence="2">
    <location>
        <begin position="351"/>
        <end position="360"/>
    </location>
</feature>
<dbReference type="GeneID" id="20079519"/>
<dbReference type="RefSeq" id="XP_008864204.1">
    <property type="nucleotide sequence ID" value="XM_008865982.1"/>
</dbReference>
<evidence type="ECO:0000313" key="3">
    <source>
        <dbReference type="EMBL" id="ETW08111.1"/>
    </source>
</evidence>
<dbReference type="VEuPathDB" id="FungiDB:H310_02469"/>
<keyword evidence="1" id="KW-0175">Coiled coil</keyword>
<dbReference type="EMBL" id="KI913954">
    <property type="protein sequence ID" value="ETW08111.1"/>
    <property type="molecule type" value="Genomic_DNA"/>
</dbReference>
<proteinExistence type="predicted"/>
<feature type="coiled-coil region" evidence="1">
    <location>
        <begin position="24"/>
        <end position="51"/>
    </location>
</feature>
<feature type="region of interest" description="Disordered" evidence="2">
    <location>
        <begin position="337"/>
        <end position="392"/>
    </location>
</feature>
<accession>A0A024UNT1</accession>
<dbReference type="AlphaFoldDB" id="A0A024UNT1"/>
<feature type="coiled-coil region" evidence="1">
    <location>
        <begin position="238"/>
        <end position="272"/>
    </location>
</feature>
<evidence type="ECO:0000256" key="2">
    <source>
        <dbReference type="SAM" id="MobiDB-lite"/>
    </source>
</evidence>
<feature type="compositionally biased region" description="Polar residues" evidence="2">
    <location>
        <begin position="375"/>
        <end position="384"/>
    </location>
</feature>
<sequence>MGDVDEDDGGGCAADGAIRTRLMNLRNLEAMHALEDEVERLTRKLRDIETRDKSKQSTDSHLSFVLQRNQELERIVVSSFQEAEAVREDMGRLQRKLDAANIKRQAVDETNQLLVEDGLAHVIARQIAEAHLHERIEELEARHRTAALELKRLEIENQELIQHIQAEKQSVDRLQRLVKNMQAHQDELTQSLAQSELQLSQLRFEKEQAIAVDTQAKHQDIVNVPEVTSESPTGCAVCKDVEAARDKLKRQLDNMARQREKLAKQLQHEKDDGNVARESVAAKGEENLALRSQLSVAIQQLEKMRQYMKETESSTSFERYVNLKAENVLLVQQLEQAKSPLKPGGPMSPRVEGDAPDGPRRKSSKSKNVVMPVIQSPSNNQQRPGSWFRLNC</sequence>
<dbReference type="OrthoDB" id="10255522at2759"/>
<protein>
    <submittedName>
        <fullName evidence="3">Uncharacterized protein</fullName>
    </submittedName>
</protein>
<feature type="coiled-coil region" evidence="1">
    <location>
        <begin position="136"/>
        <end position="194"/>
    </location>
</feature>
<gene>
    <name evidence="3" type="ORF">H310_02469</name>
</gene>
<evidence type="ECO:0000256" key="1">
    <source>
        <dbReference type="SAM" id="Coils"/>
    </source>
</evidence>
<organism evidence="3">
    <name type="scientific">Aphanomyces invadans</name>
    <dbReference type="NCBI Taxonomy" id="157072"/>
    <lineage>
        <taxon>Eukaryota</taxon>
        <taxon>Sar</taxon>
        <taxon>Stramenopiles</taxon>
        <taxon>Oomycota</taxon>
        <taxon>Saprolegniomycetes</taxon>
        <taxon>Saprolegniales</taxon>
        <taxon>Verrucalvaceae</taxon>
        <taxon>Aphanomyces</taxon>
    </lineage>
</organism>
<name>A0A024UNT1_9STRA</name>
<reference evidence="3" key="1">
    <citation type="submission" date="2013-12" db="EMBL/GenBank/DDBJ databases">
        <title>The Genome Sequence of Aphanomyces invadans NJM9701.</title>
        <authorList>
            <consortium name="The Broad Institute Genomics Platform"/>
            <person name="Russ C."/>
            <person name="Tyler B."/>
            <person name="van West P."/>
            <person name="Dieguez-Uribeondo J."/>
            <person name="Young S.K."/>
            <person name="Zeng Q."/>
            <person name="Gargeya S."/>
            <person name="Fitzgerald M."/>
            <person name="Abouelleil A."/>
            <person name="Alvarado L."/>
            <person name="Chapman S.B."/>
            <person name="Gainer-Dewar J."/>
            <person name="Goldberg J."/>
            <person name="Griggs A."/>
            <person name="Gujja S."/>
            <person name="Hansen M."/>
            <person name="Howarth C."/>
            <person name="Imamovic A."/>
            <person name="Ireland A."/>
            <person name="Larimer J."/>
            <person name="McCowan C."/>
            <person name="Murphy C."/>
            <person name="Pearson M."/>
            <person name="Poon T.W."/>
            <person name="Priest M."/>
            <person name="Roberts A."/>
            <person name="Saif S."/>
            <person name="Shea T."/>
            <person name="Sykes S."/>
            <person name="Wortman J."/>
            <person name="Nusbaum C."/>
            <person name="Birren B."/>
        </authorList>
    </citation>
    <scope>NUCLEOTIDE SEQUENCE [LARGE SCALE GENOMIC DNA]</scope>
    <source>
        <strain evidence="3">NJM9701</strain>
    </source>
</reference>